<dbReference type="InterPro" id="IPR018204">
    <property type="entry name" value="Trp_synthase_alpha_AS"/>
</dbReference>
<protein>
    <recommendedName>
        <fullName evidence="9">Tryptophan synthase alpha chain</fullName>
        <ecNumber evidence="9">4.2.1.20</ecNumber>
    </recommendedName>
</protein>
<evidence type="ECO:0000256" key="1">
    <source>
        <dbReference type="ARBA" id="ARBA00003365"/>
    </source>
</evidence>
<evidence type="ECO:0000256" key="7">
    <source>
        <dbReference type="ARBA" id="ARBA00023239"/>
    </source>
</evidence>
<dbReference type="InterPro" id="IPR013785">
    <property type="entry name" value="Aldolase_TIM"/>
</dbReference>
<comment type="catalytic activity">
    <reaction evidence="8 9">
        <text>(1S,2R)-1-C-(indol-3-yl)glycerol 3-phosphate + L-serine = D-glyceraldehyde 3-phosphate + L-tryptophan + H2O</text>
        <dbReference type="Rhea" id="RHEA:10532"/>
        <dbReference type="ChEBI" id="CHEBI:15377"/>
        <dbReference type="ChEBI" id="CHEBI:33384"/>
        <dbReference type="ChEBI" id="CHEBI:57912"/>
        <dbReference type="ChEBI" id="CHEBI:58866"/>
        <dbReference type="ChEBI" id="CHEBI:59776"/>
        <dbReference type="EC" id="4.2.1.20"/>
    </reaction>
</comment>
<dbReference type="PANTHER" id="PTHR43406">
    <property type="entry name" value="TRYPTOPHAN SYNTHASE, ALPHA CHAIN"/>
    <property type="match status" value="1"/>
</dbReference>
<keyword evidence="12" id="KW-1185">Reference proteome</keyword>
<dbReference type="GO" id="GO:0005829">
    <property type="term" value="C:cytosol"/>
    <property type="evidence" value="ECO:0007669"/>
    <property type="project" value="TreeGrafter"/>
</dbReference>
<keyword evidence="5 9" id="KW-0822">Tryptophan biosynthesis</keyword>
<feature type="active site" description="Proton acceptor" evidence="9">
    <location>
        <position position="55"/>
    </location>
</feature>
<comment type="pathway">
    <text evidence="2 9">Amino-acid biosynthesis; L-tryptophan biosynthesis; L-tryptophan from chorismate: step 5/5.</text>
</comment>
<comment type="subunit">
    <text evidence="3 9">Tetramer of two alpha and two beta chains.</text>
</comment>
<evidence type="ECO:0000256" key="10">
    <source>
        <dbReference type="RuleBase" id="RU003662"/>
    </source>
</evidence>
<keyword evidence="4 9" id="KW-0028">Amino-acid biosynthesis</keyword>
<dbReference type="PANTHER" id="PTHR43406:SF1">
    <property type="entry name" value="TRYPTOPHAN SYNTHASE ALPHA CHAIN, CHLOROPLASTIC"/>
    <property type="match status" value="1"/>
</dbReference>
<sequence length="257" mass="28064">MSNIGNAFKNGKAFIGFLTGGDPSIEKSCEFILTMEKGGADLIEIGIPFSDPIAEGPVIQEANIRALKGHTRLEDIFRLVSLVREKTQIPLVFLTYFNPVFTYGIEKFFAVCAKIGVDGIIIPDLPYEERREISETAHRYGIDIISMIAPTSKDRIKEIAAVGEGFLYIVSSLGVTGVRKEIATDLEEIIHIVRTETRTPAAVGFGINTPQQAADISAYADGIIVGSAIVNIIAKQGDNAAPYIYDYVKTMKQSMKN</sequence>
<comment type="similarity">
    <text evidence="9 10">Belongs to the TrpA family.</text>
</comment>
<dbReference type="STRING" id="349095.SAMN05660299_02288"/>
<keyword evidence="6 9" id="KW-0057">Aromatic amino acid biosynthesis</keyword>
<dbReference type="OrthoDB" id="9804578at2"/>
<dbReference type="PROSITE" id="PS00167">
    <property type="entry name" value="TRP_SYNTHASE_ALPHA"/>
    <property type="match status" value="1"/>
</dbReference>
<accession>A0A1G9ZDG9</accession>
<dbReference type="SUPFAM" id="SSF51366">
    <property type="entry name" value="Ribulose-phoshate binding barrel"/>
    <property type="match status" value="1"/>
</dbReference>
<evidence type="ECO:0000256" key="2">
    <source>
        <dbReference type="ARBA" id="ARBA00004733"/>
    </source>
</evidence>
<feature type="active site" description="Proton acceptor" evidence="9">
    <location>
        <position position="44"/>
    </location>
</feature>
<keyword evidence="7 9" id="KW-0456">Lyase</keyword>
<dbReference type="Gene3D" id="3.20.20.70">
    <property type="entry name" value="Aldolase class I"/>
    <property type="match status" value="1"/>
</dbReference>
<dbReference type="Proteomes" id="UP000199309">
    <property type="component" value="Unassembled WGS sequence"/>
</dbReference>
<dbReference type="AlphaFoldDB" id="A0A1G9ZDG9"/>
<evidence type="ECO:0000256" key="5">
    <source>
        <dbReference type="ARBA" id="ARBA00022822"/>
    </source>
</evidence>
<organism evidence="11 12">
    <name type="scientific">Megasphaera paucivorans</name>
    <dbReference type="NCBI Taxonomy" id="349095"/>
    <lineage>
        <taxon>Bacteria</taxon>
        <taxon>Bacillati</taxon>
        <taxon>Bacillota</taxon>
        <taxon>Negativicutes</taxon>
        <taxon>Veillonellales</taxon>
        <taxon>Veillonellaceae</taxon>
        <taxon>Megasphaera</taxon>
    </lineage>
</organism>
<dbReference type="InterPro" id="IPR011060">
    <property type="entry name" value="RibuloseP-bd_barrel"/>
</dbReference>
<evidence type="ECO:0000256" key="6">
    <source>
        <dbReference type="ARBA" id="ARBA00023141"/>
    </source>
</evidence>
<dbReference type="InterPro" id="IPR002028">
    <property type="entry name" value="Trp_synthase_suA"/>
</dbReference>
<name>A0A1G9ZDG9_9FIRM</name>
<dbReference type="FunFam" id="3.20.20.70:FF:000037">
    <property type="entry name" value="Tryptophan synthase alpha chain"/>
    <property type="match status" value="1"/>
</dbReference>
<evidence type="ECO:0000313" key="11">
    <source>
        <dbReference type="EMBL" id="SDN18991.1"/>
    </source>
</evidence>
<dbReference type="EC" id="4.2.1.20" evidence="9"/>
<gene>
    <name evidence="9" type="primary">trpA</name>
    <name evidence="11" type="ORF">SAMN05660299_02288</name>
</gene>
<evidence type="ECO:0000313" key="12">
    <source>
        <dbReference type="Proteomes" id="UP000199309"/>
    </source>
</evidence>
<dbReference type="Pfam" id="PF00290">
    <property type="entry name" value="Trp_syntA"/>
    <property type="match status" value="1"/>
</dbReference>
<dbReference type="HAMAP" id="MF_00131">
    <property type="entry name" value="Trp_synth_alpha"/>
    <property type="match status" value="1"/>
</dbReference>
<dbReference type="NCBIfam" id="TIGR00262">
    <property type="entry name" value="trpA"/>
    <property type="match status" value="1"/>
</dbReference>
<evidence type="ECO:0000256" key="9">
    <source>
        <dbReference type="HAMAP-Rule" id="MF_00131"/>
    </source>
</evidence>
<dbReference type="UniPathway" id="UPA00035">
    <property type="reaction ID" value="UER00044"/>
</dbReference>
<proteinExistence type="inferred from homology"/>
<dbReference type="GO" id="GO:0004834">
    <property type="term" value="F:tryptophan synthase activity"/>
    <property type="evidence" value="ECO:0007669"/>
    <property type="project" value="UniProtKB-UniRule"/>
</dbReference>
<dbReference type="CDD" id="cd04724">
    <property type="entry name" value="Tryptophan_synthase_alpha"/>
    <property type="match status" value="1"/>
</dbReference>
<comment type="function">
    <text evidence="1 9">The alpha subunit is responsible for the aldol cleavage of indoleglycerol phosphate to indole and glyceraldehyde 3-phosphate.</text>
</comment>
<evidence type="ECO:0000256" key="8">
    <source>
        <dbReference type="ARBA" id="ARBA00049047"/>
    </source>
</evidence>
<dbReference type="EMBL" id="FNHQ01000029">
    <property type="protein sequence ID" value="SDN18991.1"/>
    <property type="molecule type" value="Genomic_DNA"/>
</dbReference>
<dbReference type="RefSeq" id="WP_091652037.1">
    <property type="nucleotide sequence ID" value="NZ_FNHQ01000029.1"/>
</dbReference>
<reference evidence="11 12" key="1">
    <citation type="submission" date="2016-10" db="EMBL/GenBank/DDBJ databases">
        <authorList>
            <person name="de Groot N.N."/>
        </authorList>
    </citation>
    <scope>NUCLEOTIDE SEQUENCE [LARGE SCALE GENOMIC DNA]</scope>
    <source>
        <strain evidence="11 12">DSM 16981</strain>
    </source>
</reference>
<evidence type="ECO:0000256" key="4">
    <source>
        <dbReference type="ARBA" id="ARBA00022605"/>
    </source>
</evidence>
<evidence type="ECO:0000256" key="3">
    <source>
        <dbReference type="ARBA" id="ARBA00011270"/>
    </source>
</evidence>